<evidence type="ECO:0000313" key="6">
    <source>
        <dbReference type="EMBL" id="KAJ3258440.1"/>
    </source>
</evidence>
<evidence type="ECO:0000256" key="5">
    <source>
        <dbReference type="ARBA" id="ARBA00022801"/>
    </source>
</evidence>
<dbReference type="Proteomes" id="UP001210925">
    <property type="component" value="Unassembled WGS sequence"/>
</dbReference>
<dbReference type="Pfam" id="PF00756">
    <property type="entry name" value="Esterase"/>
    <property type="match status" value="1"/>
</dbReference>
<protein>
    <recommendedName>
        <fullName evidence="3">S-formylglutathione hydrolase</fullName>
        <ecNumber evidence="2">3.1.2.12</ecNumber>
    </recommendedName>
</protein>
<evidence type="ECO:0000256" key="1">
    <source>
        <dbReference type="ARBA" id="ARBA00005622"/>
    </source>
</evidence>
<keyword evidence="7" id="KW-1185">Reference proteome</keyword>
<sequence length="126" mass="14146">MGGHGALVCALRNPEKFKSCSAFAPICNPSNCPWGKKAFAGYLGGEGSAYDATELKKIYSGPSRKVLIDQGDQDQFLKEQLLPMNFVSVKNDLVAVEYREHVGYDHSYWFIQTFINDHLKFHASHF</sequence>
<name>A0AAD5Y6A3_9FUNG</name>
<evidence type="ECO:0000256" key="3">
    <source>
        <dbReference type="ARBA" id="ARBA00016774"/>
    </source>
</evidence>
<gene>
    <name evidence="6" type="ORF">HK103_003562</name>
</gene>
<dbReference type="EMBL" id="JADGKB010000027">
    <property type="protein sequence ID" value="KAJ3258440.1"/>
    <property type="molecule type" value="Genomic_DNA"/>
</dbReference>
<accession>A0AAD5Y6A3</accession>
<dbReference type="Gene3D" id="3.40.50.1820">
    <property type="entry name" value="alpha/beta hydrolase"/>
    <property type="match status" value="1"/>
</dbReference>
<dbReference type="GO" id="GO:0018738">
    <property type="term" value="F:S-formylglutathione hydrolase activity"/>
    <property type="evidence" value="ECO:0007669"/>
    <property type="project" value="UniProtKB-EC"/>
</dbReference>
<reference evidence="6" key="1">
    <citation type="submission" date="2020-05" db="EMBL/GenBank/DDBJ databases">
        <title>Phylogenomic resolution of chytrid fungi.</title>
        <authorList>
            <person name="Stajich J.E."/>
            <person name="Amses K."/>
            <person name="Simmons R."/>
            <person name="Seto K."/>
            <person name="Myers J."/>
            <person name="Bonds A."/>
            <person name="Quandt C.A."/>
            <person name="Barry K."/>
            <person name="Liu P."/>
            <person name="Grigoriev I."/>
            <person name="Longcore J.E."/>
            <person name="James T.Y."/>
        </authorList>
    </citation>
    <scope>NUCLEOTIDE SEQUENCE</scope>
    <source>
        <strain evidence="6">PLAUS21</strain>
    </source>
</reference>
<dbReference type="GO" id="GO:0046294">
    <property type="term" value="P:formaldehyde catabolic process"/>
    <property type="evidence" value="ECO:0007669"/>
    <property type="project" value="InterPro"/>
</dbReference>
<evidence type="ECO:0000256" key="2">
    <source>
        <dbReference type="ARBA" id="ARBA00012479"/>
    </source>
</evidence>
<dbReference type="InterPro" id="IPR029058">
    <property type="entry name" value="AB_hydrolase_fold"/>
</dbReference>
<dbReference type="PANTHER" id="PTHR10061">
    <property type="entry name" value="S-FORMYLGLUTATHIONE HYDROLASE"/>
    <property type="match status" value="1"/>
</dbReference>
<evidence type="ECO:0000313" key="7">
    <source>
        <dbReference type="Proteomes" id="UP001210925"/>
    </source>
</evidence>
<keyword evidence="5" id="KW-0378">Hydrolase</keyword>
<dbReference type="InterPro" id="IPR000801">
    <property type="entry name" value="Esterase-like"/>
</dbReference>
<keyword evidence="4" id="KW-0719">Serine esterase</keyword>
<dbReference type="EC" id="3.1.2.12" evidence="2"/>
<proteinExistence type="inferred from homology"/>
<dbReference type="PANTHER" id="PTHR10061:SF0">
    <property type="entry name" value="S-FORMYLGLUTATHIONE HYDROLASE"/>
    <property type="match status" value="1"/>
</dbReference>
<dbReference type="SUPFAM" id="SSF53474">
    <property type="entry name" value="alpha/beta-Hydrolases"/>
    <property type="match status" value="1"/>
</dbReference>
<organism evidence="6 7">
    <name type="scientific">Boothiomyces macroporosus</name>
    <dbReference type="NCBI Taxonomy" id="261099"/>
    <lineage>
        <taxon>Eukaryota</taxon>
        <taxon>Fungi</taxon>
        <taxon>Fungi incertae sedis</taxon>
        <taxon>Chytridiomycota</taxon>
        <taxon>Chytridiomycota incertae sedis</taxon>
        <taxon>Chytridiomycetes</taxon>
        <taxon>Rhizophydiales</taxon>
        <taxon>Terramycetaceae</taxon>
        <taxon>Boothiomyces</taxon>
    </lineage>
</organism>
<dbReference type="GO" id="GO:0052689">
    <property type="term" value="F:carboxylic ester hydrolase activity"/>
    <property type="evidence" value="ECO:0007669"/>
    <property type="project" value="UniProtKB-KW"/>
</dbReference>
<comment type="similarity">
    <text evidence="1">Belongs to the esterase D family.</text>
</comment>
<comment type="caution">
    <text evidence="6">The sequence shown here is derived from an EMBL/GenBank/DDBJ whole genome shotgun (WGS) entry which is preliminary data.</text>
</comment>
<dbReference type="GO" id="GO:0005829">
    <property type="term" value="C:cytosol"/>
    <property type="evidence" value="ECO:0007669"/>
    <property type="project" value="TreeGrafter"/>
</dbReference>
<dbReference type="AlphaFoldDB" id="A0AAD5Y6A3"/>
<evidence type="ECO:0000256" key="4">
    <source>
        <dbReference type="ARBA" id="ARBA00022487"/>
    </source>
</evidence>
<dbReference type="InterPro" id="IPR014186">
    <property type="entry name" value="S-formylglutathione_hydrol"/>
</dbReference>